<evidence type="ECO:0000313" key="3">
    <source>
        <dbReference type="Proteomes" id="UP000238327"/>
    </source>
</evidence>
<feature type="repeat" description="TPR" evidence="1">
    <location>
        <begin position="341"/>
        <end position="374"/>
    </location>
</feature>
<organism evidence="2 3">
    <name type="scientific">Ectopseudomonas mendocina</name>
    <name type="common">Pseudomonas mendocina</name>
    <dbReference type="NCBI Taxonomy" id="300"/>
    <lineage>
        <taxon>Bacteria</taxon>
        <taxon>Pseudomonadati</taxon>
        <taxon>Pseudomonadota</taxon>
        <taxon>Gammaproteobacteria</taxon>
        <taxon>Pseudomonadales</taxon>
        <taxon>Pseudomonadaceae</taxon>
        <taxon>Ectopseudomonas</taxon>
    </lineage>
</organism>
<evidence type="ECO:0000256" key="1">
    <source>
        <dbReference type="PROSITE-ProRule" id="PRU00339"/>
    </source>
</evidence>
<dbReference type="AlphaFoldDB" id="A0A2R3QWD1"/>
<dbReference type="PANTHER" id="PTHR12558:SF13">
    <property type="entry name" value="CELL DIVISION CYCLE PROTEIN 27 HOMOLOG"/>
    <property type="match status" value="1"/>
</dbReference>
<dbReference type="SUPFAM" id="SSF48452">
    <property type="entry name" value="TPR-like"/>
    <property type="match status" value="1"/>
</dbReference>
<gene>
    <name evidence="2" type="ORF">C7A17_26090</name>
</gene>
<dbReference type="PROSITE" id="PS50293">
    <property type="entry name" value="TPR_REGION"/>
    <property type="match status" value="1"/>
</dbReference>
<accession>A0A2R3QWD1</accession>
<dbReference type="InterPro" id="IPR011990">
    <property type="entry name" value="TPR-like_helical_dom_sf"/>
</dbReference>
<dbReference type="Proteomes" id="UP000238327">
    <property type="component" value="Chromosome"/>
</dbReference>
<name>A0A2R3QWD1_ECTME</name>
<dbReference type="InterPro" id="IPR019734">
    <property type="entry name" value="TPR_rpt"/>
</dbReference>
<reference evidence="2 3" key="1">
    <citation type="submission" date="2018-03" db="EMBL/GenBank/DDBJ databases">
        <title>Complete genome sequence and methylome analysis of Pseudomonas mendocina NEB 698.</title>
        <authorList>
            <person name="Morgan R.D."/>
        </authorList>
    </citation>
    <scope>NUCLEOTIDE SEQUENCE [LARGE SCALE GENOMIC DNA]</scope>
    <source>
        <strain evidence="2 3">NEB698</strain>
    </source>
</reference>
<dbReference type="SMART" id="SM00028">
    <property type="entry name" value="TPR"/>
    <property type="match status" value="5"/>
</dbReference>
<feature type="repeat" description="TPR" evidence="1">
    <location>
        <begin position="375"/>
        <end position="408"/>
    </location>
</feature>
<dbReference type="RefSeq" id="WP_106742374.1">
    <property type="nucleotide sequence ID" value="NZ_CP027657.1"/>
</dbReference>
<keyword evidence="1" id="KW-0802">TPR repeat</keyword>
<dbReference type="PROSITE" id="PS50005">
    <property type="entry name" value="TPR"/>
    <property type="match status" value="3"/>
</dbReference>
<dbReference type="Pfam" id="PF13181">
    <property type="entry name" value="TPR_8"/>
    <property type="match status" value="1"/>
</dbReference>
<dbReference type="PANTHER" id="PTHR12558">
    <property type="entry name" value="CELL DIVISION CYCLE 16,23,27"/>
    <property type="match status" value="1"/>
</dbReference>
<feature type="repeat" description="TPR" evidence="1">
    <location>
        <begin position="409"/>
        <end position="442"/>
    </location>
</feature>
<proteinExistence type="predicted"/>
<dbReference type="Pfam" id="PF00515">
    <property type="entry name" value="TPR_1"/>
    <property type="match status" value="1"/>
</dbReference>
<dbReference type="EMBL" id="CP027657">
    <property type="protein sequence ID" value="AVO56067.1"/>
    <property type="molecule type" value="Genomic_DNA"/>
</dbReference>
<evidence type="ECO:0000313" key="2">
    <source>
        <dbReference type="EMBL" id="AVO56067.1"/>
    </source>
</evidence>
<dbReference type="Gene3D" id="1.25.40.10">
    <property type="entry name" value="Tetratricopeptide repeat domain"/>
    <property type="match status" value="1"/>
</dbReference>
<dbReference type="OrthoDB" id="306502at2"/>
<protein>
    <submittedName>
        <fullName evidence="2">Uncharacterized protein</fullName>
    </submittedName>
</protein>
<sequence>MNNDNYFGKNKTGGANASNGFDYQDHCAMLLLLQHFADPNFQAIGIETDDDFCLLFKERKIACQVKNETLTVLLAKDQMGDDKLLIGSTVNKELWNFWKYLKHLRNQQLSPEASTSKIKVSKEFDHILKKHGFDQGRINSIPHSWSINIIQEDGLEQRVAAQLVVQGAAHKLCIDTDNCLNELYRMVAAARKDRSYILGHSVLDLLKKHGRSFASVTGHSCQLDFLWRMNIDQHQLLQSVDEKLSIAQRALKDERYDAALDIYLTLANAFESEQLLVNCAALLQVMGKHNEALLYCEKALKITPRCGDALAIKGTLQADLGDLDLALELLCAANTHKPADPFILYNVGVAHMQLKNLEKATEFFEKAIQINPNLSDAHLNLSVCLYNLGSFSLALEHIEHALILNPGQPQALSHKGELKRFYGDYDAALKLFERCLKFTPENPIAKRGQAFCLIDKGDRLGYAMLVIAYKEELRELKPGKSLGLIDINWERTLAIGIRNVDDAVYQIECDGLEFYVPKEGNSYIGIGVTEERDASLVPIIIKHYDNPDAFIIATKAISENIIDNSPISVTGLIQSHRDYREIRIEFPQYTIYGKTNPGAQEGFNKFREVYDGVAWLILECGQSLVKWKVPLTGLSLKL</sequence>